<name>A0A9D0Z978_9FIRM</name>
<keyword evidence="1" id="KW-0812">Transmembrane</keyword>
<evidence type="ECO:0000313" key="2">
    <source>
        <dbReference type="EMBL" id="HIQ70198.1"/>
    </source>
</evidence>
<keyword evidence="1" id="KW-0472">Membrane</keyword>
<reference evidence="2" key="1">
    <citation type="submission" date="2020-10" db="EMBL/GenBank/DDBJ databases">
        <authorList>
            <person name="Gilroy R."/>
        </authorList>
    </citation>
    <scope>NUCLEOTIDE SEQUENCE</scope>
    <source>
        <strain evidence="2">ChiSjej2B20-13462</strain>
    </source>
</reference>
<gene>
    <name evidence="2" type="ORF">IAA67_07715</name>
</gene>
<accession>A0A9D0Z978</accession>
<sequence>MDHTPENLEHFSAQQQELEEQQPSYTPRPLHHRVLAWVLIAVVLFAILGTCHWMVNFR</sequence>
<evidence type="ECO:0000256" key="1">
    <source>
        <dbReference type="SAM" id="Phobius"/>
    </source>
</evidence>
<proteinExistence type="predicted"/>
<protein>
    <submittedName>
        <fullName evidence="2">Uncharacterized protein</fullName>
    </submittedName>
</protein>
<evidence type="ECO:0000313" key="3">
    <source>
        <dbReference type="Proteomes" id="UP000886874"/>
    </source>
</evidence>
<dbReference type="Proteomes" id="UP000886874">
    <property type="component" value="Unassembled WGS sequence"/>
</dbReference>
<feature type="transmembrane region" description="Helical" evidence="1">
    <location>
        <begin position="34"/>
        <end position="55"/>
    </location>
</feature>
<reference evidence="2" key="2">
    <citation type="journal article" date="2021" name="PeerJ">
        <title>Extensive microbial diversity within the chicken gut microbiome revealed by metagenomics and culture.</title>
        <authorList>
            <person name="Gilroy R."/>
            <person name="Ravi A."/>
            <person name="Getino M."/>
            <person name="Pursley I."/>
            <person name="Horton D.L."/>
            <person name="Alikhan N.F."/>
            <person name="Baker D."/>
            <person name="Gharbi K."/>
            <person name="Hall N."/>
            <person name="Watson M."/>
            <person name="Adriaenssens E.M."/>
            <person name="Foster-Nyarko E."/>
            <person name="Jarju S."/>
            <person name="Secka A."/>
            <person name="Antonio M."/>
            <person name="Oren A."/>
            <person name="Chaudhuri R.R."/>
            <person name="La Ragione R."/>
            <person name="Hildebrand F."/>
            <person name="Pallen M.J."/>
        </authorList>
    </citation>
    <scope>NUCLEOTIDE SEQUENCE</scope>
    <source>
        <strain evidence="2">ChiSjej2B20-13462</strain>
    </source>
</reference>
<dbReference type="EMBL" id="DVFN01000109">
    <property type="protein sequence ID" value="HIQ70198.1"/>
    <property type="molecule type" value="Genomic_DNA"/>
</dbReference>
<keyword evidence="1" id="KW-1133">Transmembrane helix</keyword>
<comment type="caution">
    <text evidence="2">The sequence shown here is derived from an EMBL/GenBank/DDBJ whole genome shotgun (WGS) entry which is preliminary data.</text>
</comment>
<dbReference type="AlphaFoldDB" id="A0A9D0Z978"/>
<organism evidence="2 3">
    <name type="scientific">Candidatus Avoscillospira stercorigallinarum</name>
    <dbReference type="NCBI Taxonomy" id="2840708"/>
    <lineage>
        <taxon>Bacteria</taxon>
        <taxon>Bacillati</taxon>
        <taxon>Bacillota</taxon>
        <taxon>Clostridia</taxon>
        <taxon>Eubacteriales</taxon>
        <taxon>Oscillospiraceae</taxon>
        <taxon>Oscillospiraceae incertae sedis</taxon>
        <taxon>Candidatus Avoscillospira</taxon>
    </lineage>
</organism>